<feature type="site" description="Important for catalytic activity, responsible for pKa modulation of the active site Glu and correct orientation of both the proton donor and substrate" evidence="7">
    <location>
        <position position="288"/>
    </location>
</feature>
<proteinExistence type="inferred from homology"/>
<evidence type="ECO:0000256" key="8">
    <source>
        <dbReference type="RuleBase" id="RU361187"/>
    </source>
</evidence>
<dbReference type="Pfam" id="PF04616">
    <property type="entry name" value="Glyco_hydro_43"/>
    <property type="match status" value="1"/>
</dbReference>
<keyword evidence="2" id="KW-0624">Polysaccharide degradation</keyword>
<sequence length="460" mass="51588">MRELLLLFFFISLSLSADAQTTGFGYQAVIRNNTGEILPNREIKATFKIHKEKARGEVVYSEEAGGRTNENGLFTVEIGKNTQISENDFSSIDWGASDAYFLEVRVDEGSAYIPSSTQQLLSVPMAQYADVTEAVCLTSGEGKKWLISVSDNGEIGTEPVDDIRKSGNPIFPGWYADPHAVIYGDTYWVYSTISDFQEKQGVFDCFSSHDLVNWTKHSSVLNIKDVAWGNVFIWAPSAIENNGKYYLFFSADDKRIGVSVADRPEGPYKDLIGKPLISETINGTHPIDQFVMKDDDGNFYMYYGGWGHCNVVKLKDDFTGIIPFPDGELYKEVTPDGYTEGVFVIKRNGEYIIMWSAGNWMDESYSVSYATGKSITGPFEKKGVILHGDKVIANGTGHHAVINIPGTDDWYIFYHRRPITETLGNSRETCIEVMKFISPNTNLIRPVKMTREGVERRILK</sequence>
<organism evidence="10 11">
    <name type="scientific">Bacteroides salyersiae</name>
    <dbReference type="NCBI Taxonomy" id="291644"/>
    <lineage>
        <taxon>Bacteria</taxon>
        <taxon>Pseudomonadati</taxon>
        <taxon>Bacteroidota</taxon>
        <taxon>Bacteroidia</taxon>
        <taxon>Bacteroidales</taxon>
        <taxon>Bacteroidaceae</taxon>
        <taxon>Bacteroides</taxon>
    </lineage>
</organism>
<dbReference type="AlphaFoldDB" id="A0A7J4XM72"/>
<dbReference type="GO" id="GO:0045493">
    <property type="term" value="P:xylan catabolic process"/>
    <property type="evidence" value="ECO:0007669"/>
    <property type="project" value="UniProtKB-KW"/>
</dbReference>
<name>A0A7J4XM72_9BACE</name>
<feature type="chain" id="PRO_5029633701" evidence="9">
    <location>
        <begin position="20"/>
        <end position="460"/>
    </location>
</feature>
<comment type="similarity">
    <text evidence="1 8">Belongs to the glycosyl hydrolase 43 family.</text>
</comment>
<keyword evidence="3 8" id="KW-0378">Hydrolase</keyword>
<evidence type="ECO:0000256" key="9">
    <source>
        <dbReference type="SAM" id="SignalP"/>
    </source>
</evidence>
<dbReference type="InterPro" id="IPR052176">
    <property type="entry name" value="Glycosyl_Hydrlase_43_Enz"/>
</dbReference>
<protein>
    <submittedName>
        <fullName evidence="10">Family 43 glycosylhydrolase</fullName>
    </submittedName>
</protein>
<comment type="caution">
    <text evidence="10">The sequence shown here is derived from an EMBL/GenBank/DDBJ whole genome shotgun (WGS) entry which is preliminary data.</text>
</comment>
<keyword evidence="5 8" id="KW-0326">Glycosidase</keyword>
<evidence type="ECO:0000256" key="1">
    <source>
        <dbReference type="ARBA" id="ARBA00009865"/>
    </source>
</evidence>
<dbReference type="InterPro" id="IPR023296">
    <property type="entry name" value="Glyco_hydro_beta-prop_sf"/>
</dbReference>
<evidence type="ECO:0000256" key="3">
    <source>
        <dbReference type="ARBA" id="ARBA00022801"/>
    </source>
</evidence>
<reference evidence="10 11" key="1">
    <citation type="journal article" date="2019" name="Nat. Med.">
        <title>A library of human gut bacterial isolates paired with longitudinal multiomics data enables mechanistic microbiome research.</title>
        <authorList>
            <person name="Poyet M."/>
            <person name="Groussin M."/>
            <person name="Gibbons S.M."/>
            <person name="Avila-Pacheco J."/>
            <person name="Jiang X."/>
            <person name="Kearney S.M."/>
            <person name="Perrotta A.R."/>
            <person name="Berdy B."/>
            <person name="Zhao S."/>
            <person name="Lieberman T.D."/>
            <person name="Swanson P.K."/>
            <person name="Smith M."/>
            <person name="Roesemann S."/>
            <person name="Alexander J.E."/>
            <person name="Rich S.A."/>
            <person name="Livny J."/>
            <person name="Vlamakis H."/>
            <person name="Clish C."/>
            <person name="Bullock K."/>
            <person name="Deik A."/>
            <person name="Scott J."/>
            <person name="Pierce K.A."/>
            <person name="Xavier R.J."/>
            <person name="Alm E.J."/>
        </authorList>
    </citation>
    <scope>NUCLEOTIDE SEQUENCE [LARGE SCALE GENOMIC DNA]</scope>
    <source>
        <strain evidence="10 11">BIOML-A10</strain>
    </source>
</reference>
<gene>
    <name evidence="10" type="ORF">F3F73_04175</name>
</gene>
<dbReference type="Proteomes" id="UP000422221">
    <property type="component" value="Unassembled WGS sequence"/>
</dbReference>
<dbReference type="EMBL" id="VWMK01000003">
    <property type="protein sequence ID" value="KAA3768505.1"/>
    <property type="molecule type" value="Genomic_DNA"/>
</dbReference>
<accession>A0A7J4XM72</accession>
<dbReference type="Gene3D" id="2.115.10.20">
    <property type="entry name" value="Glycosyl hydrolase domain, family 43"/>
    <property type="match status" value="1"/>
</dbReference>
<keyword evidence="4" id="KW-0119">Carbohydrate metabolism</keyword>
<dbReference type="CDD" id="cd18827">
    <property type="entry name" value="GH43_XlnD-like"/>
    <property type="match status" value="1"/>
</dbReference>
<dbReference type="RefSeq" id="WP_130058079.1">
    <property type="nucleotide sequence ID" value="NZ_JADNPJ010000003.1"/>
</dbReference>
<evidence type="ECO:0000256" key="5">
    <source>
        <dbReference type="ARBA" id="ARBA00023295"/>
    </source>
</evidence>
<dbReference type="InterPro" id="IPR006710">
    <property type="entry name" value="Glyco_hydro_43"/>
</dbReference>
<evidence type="ECO:0000256" key="2">
    <source>
        <dbReference type="ARBA" id="ARBA00022651"/>
    </source>
</evidence>
<evidence type="ECO:0000313" key="10">
    <source>
        <dbReference type="EMBL" id="KAA3768505.1"/>
    </source>
</evidence>
<evidence type="ECO:0000256" key="7">
    <source>
        <dbReference type="PIRSR" id="PIRSR606710-2"/>
    </source>
</evidence>
<evidence type="ECO:0000256" key="4">
    <source>
        <dbReference type="ARBA" id="ARBA00023277"/>
    </source>
</evidence>
<feature type="active site" description="Proton donor" evidence="6">
    <location>
        <position position="340"/>
    </location>
</feature>
<feature type="signal peptide" evidence="9">
    <location>
        <begin position="1"/>
        <end position="19"/>
    </location>
</feature>
<dbReference type="PANTHER" id="PTHR43772:SF2">
    <property type="entry name" value="PUTATIVE (AFU_ORTHOLOGUE AFUA_2G04480)-RELATED"/>
    <property type="match status" value="1"/>
</dbReference>
<keyword evidence="2" id="KW-0858">Xylan degradation</keyword>
<dbReference type="SUPFAM" id="SSF75005">
    <property type="entry name" value="Arabinanase/levansucrase/invertase"/>
    <property type="match status" value="1"/>
</dbReference>
<feature type="active site" description="Proton acceptor" evidence="6">
    <location>
        <position position="177"/>
    </location>
</feature>
<evidence type="ECO:0000313" key="11">
    <source>
        <dbReference type="Proteomes" id="UP000422221"/>
    </source>
</evidence>
<keyword evidence="9" id="KW-0732">Signal</keyword>
<dbReference type="PANTHER" id="PTHR43772">
    <property type="entry name" value="ENDO-1,4-BETA-XYLANASE"/>
    <property type="match status" value="1"/>
</dbReference>
<dbReference type="GO" id="GO:0004553">
    <property type="term" value="F:hydrolase activity, hydrolyzing O-glycosyl compounds"/>
    <property type="evidence" value="ECO:0007669"/>
    <property type="project" value="InterPro"/>
</dbReference>
<evidence type="ECO:0000256" key="6">
    <source>
        <dbReference type="PIRSR" id="PIRSR606710-1"/>
    </source>
</evidence>